<dbReference type="Proteomes" id="UP000076871">
    <property type="component" value="Unassembled WGS sequence"/>
</dbReference>
<sequence length="89" mass="10050">MTALLDSGAFSCYIDQRFAEKHGFKMIPLKHEIQILNTDASPNKGDAITHLTDIGKLDMIIGMSYLCQHNSEINWQAGEWKYSRCPSTC</sequence>
<dbReference type="InParanoid" id="A0A165GN40"/>
<proteinExistence type="predicted"/>
<dbReference type="InterPro" id="IPR021109">
    <property type="entry name" value="Peptidase_aspartic_dom_sf"/>
</dbReference>
<dbReference type="SUPFAM" id="SSF50630">
    <property type="entry name" value="Acid proteases"/>
    <property type="match status" value="1"/>
</dbReference>
<feature type="non-terminal residue" evidence="1">
    <location>
        <position position="89"/>
    </location>
</feature>
<organism evidence="1 2">
    <name type="scientific">Laetiporus sulphureus 93-53</name>
    <dbReference type="NCBI Taxonomy" id="1314785"/>
    <lineage>
        <taxon>Eukaryota</taxon>
        <taxon>Fungi</taxon>
        <taxon>Dikarya</taxon>
        <taxon>Basidiomycota</taxon>
        <taxon>Agaricomycotina</taxon>
        <taxon>Agaricomycetes</taxon>
        <taxon>Polyporales</taxon>
        <taxon>Laetiporus</taxon>
    </lineage>
</organism>
<dbReference type="CDD" id="cd00303">
    <property type="entry name" value="retropepsin_like"/>
    <property type="match status" value="1"/>
</dbReference>
<evidence type="ECO:0000313" key="2">
    <source>
        <dbReference type="Proteomes" id="UP000076871"/>
    </source>
</evidence>
<dbReference type="GeneID" id="63820818"/>
<protein>
    <recommendedName>
        <fullName evidence="3">Peptidase A2 domain-containing protein</fullName>
    </recommendedName>
</protein>
<evidence type="ECO:0008006" key="3">
    <source>
        <dbReference type="Google" id="ProtNLM"/>
    </source>
</evidence>
<dbReference type="Gene3D" id="2.40.70.10">
    <property type="entry name" value="Acid Proteases"/>
    <property type="match status" value="1"/>
</dbReference>
<name>A0A165GN40_9APHY</name>
<dbReference type="EMBL" id="KV427608">
    <property type="protein sequence ID" value="KZT10576.1"/>
    <property type="molecule type" value="Genomic_DNA"/>
</dbReference>
<dbReference type="STRING" id="1314785.A0A165GN40"/>
<gene>
    <name evidence="1" type="ORF">LAESUDRAFT_643447</name>
</gene>
<dbReference type="AlphaFoldDB" id="A0A165GN40"/>
<dbReference type="RefSeq" id="XP_040768316.1">
    <property type="nucleotide sequence ID" value="XM_040903788.1"/>
</dbReference>
<accession>A0A165GN40</accession>
<reference evidence="1 2" key="1">
    <citation type="journal article" date="2016" name="Mol. Biol. Evol.">
        <title>Comparative Genomics of Early-Diverging Mushroom-Forming Fungi Provides Insights into the Origins of Lignocellulose Decay Capabilities.</title>
        <authorList>
            <person name="Nagy L.G."/>
            <person name="Riley R."/>
            <person name="Tritt A."/>
            <person name="Adam C."/>
            <person name="Daum C."/>
            <person name="Floudas D."/>
            <person name="Sun H."/>
            <person name="Yadav J.S."/>
            <person name="Pangilinan J."/>
            <person name="Larsson K.H."/>
            <person name="Matsuura K."/>
            <person name="Barry K."/>
            <person name="Labutti K."/>
            <person name="Kuo R."/>
            <person name="Ohm R.A."/>
            <person name="Bhattacharya S.S."/>
            <person name="Shirouzu T."/>
            <person name="Yoshinaga Y."/>
            <person name="Martin F.M."/>
            <person name="Grigoriev I.V."/>
            <person name="Hibbett D.S."/>
        </authorList>
    </citation>
    <scope>NUCLEOTIDE SEQUENCE [LARGE SCALE GENOMIC DNA]</scope>
    <source>
        <strain evidence="1 2">93-53</strain>
    </source>
</reference>
<evidence type="ECO:0000313" key="1">
    <source>
        <dbReference type="EMBL" id="KZT10576.1"/>
    </source>
</evidence>
<dbReference type="OrthoDB" id="2729552at2759"/>
<keyword evidence="2" id="KW-1185">Reference proteome</keyword>